<organism evidence="3">
    <name type="scientific">Nymphaea colorata</name>
    <name type="common">pocket water lily</name>
    <dbReference type="NCBI Taxonomy" id="210225"/>
    <lineage>
        <taxon>Eukaryota</taxon>
        <taxon>Viridiplantae</taxon>
        <taxon>Streptophyta</taxon>
        <taxon>Embryophyta</taxon>
        <taxon>Tracheophyta</taxon>
        <taxon>Spermatophyta</taxon>
        <taxon>Magnoliopsida</taxon>
        <taxon>Nymphaeales</taxon>
        <taxon>Nymphaeaceae</taxon>
        <taxon>Nymphaea</taxon>
    </lineage>
</organism>
<dbReference type="SMART" id="SM00240">
    <property type="entry name" value="FHA"/>
    <property type="match status" value="1"/>
</dbReference>
<dbReference type="SUPFAM" id="SSF49879">
    <property type="entry name" value="SMAD/FHA domain"/>
    <property type="match status" value="1"/>
</dbReference>
<feature type="compositionally biased region" description="Basic and acidic residues" evidence="1">
    <location>
        <begin position="213"/>
        <end position="222"/>
    </location>
</feature>
<dbReference type="CDD" id="cd00060">
    <property type="entry name" value="FHA"/>
    <property type="match status" value="1"/>
</dbReference>
<dbReference type="InterPro" id="IPR008984">
    <property type="entry name" value="SMAD_FHA_dom_sf"/>
</dbReference>
<dbReference type="PROSITE" id="PS50006">
    <property type="entry name" value="FHA_DOMAIN"/>
    <property type="match status" value="1"/>
</dbReference>
<evidence type="ECO:0000259" key="2">
    <source>
        <dbReference type="PROSITE" id="PS50006"/>
    </source>
</evidence>
<dbReference type="PANTHER" id="PTHR23308">
    <property type="entry name" value="NUCLEAR INHIBITOR OF PROTEIN PHOSPHATASE-1"/>
    <property type="match status" value="1"/>
</dbReference>
<name>A0A5K1CNY6_9MAGN</name>
<evidence type="ECO:0000256" key="1">
    <source>
        <dbReference type="SAM" id="MobiDB-lite"/>
    </source>
</evidence>
<feature type="region of interest" description="Disordered" evidence="1">
    <location>
        <begin position="196"/>
        <end position="234"/>
    </location>
</feature>
<dbReference type="Gramene" id="NC4G0022370.1">
    <property type="protein sequence ID" value="NC4G0022370.1:cds"/>
    <property type="gene ID" value="NC4G0022370"/>
</dbReference>
<sequence length="286" mass="31664">MGTKRSLLKLIVEKGRRKGEIIECAQSSDIRIGRVIKGNNFTIKDPAISQQHLVVEFRDGRWVVLDLDTSNGTMLNDKLIPPQAACAVRDGDVIKVGEKSALFVRISEEEGDAGVAADPSNIVEEKPSPEVVVRRNPSRRAAAALTRSTRGLESISVDVGKRRAKVPKNKLVSATVGKKQVSIAQNVEAAEECSKEMEKNEIVNDRGMQQSRNGEKDEKELGGEQPGSSKKNMENITLGQWLDRMEVWLPKQIRDVSEDLIELMRERAKQVEEFVSHQEAGNKTAA</sequence>
<gene>
    <name evidence="3" type="ORF">NYM_LOCUS17070</name>
</gene>
<dbReference type="Gene3D" id="2.60.200.20">
    <property type="match status" value="1"/>
</dbReference>
<dbReference type="Pfam" id="PF00498">
    <property type="entry name" value="FHA"/>
    <property type="match status" value="1"/>
</dbReference>
<dbReference type="InterPro" id="IPR000253">
    <property type="entry name" value="FHA_dom"/>
</dbReference>
<dbReference type="OrthoDB" id="687730at2759"/>
<feature type="domain" description="FHA" evidence="2">
    <location>
        <begin position="30"/>
        <end position="80"/>
    </location>
</feature>
<reference evidence="3" key="1">
    <citation type="submission" date="2019-09" db="EMBL/GenBank/DDBJ databases">
        <authorList>
            <person name="Zhang L."/>
        </authorList>
    </citation>
    <scope>NUCLEOTIDE SEQUENCE</scope>
</reference>
<protein>
    <recommendedName>
        <fullName evidence="2">FHA domain-containing protein</fullName>
    </recommendedName>
</protein>
<evidence type="ECO:0000313" key="3">
    <source>
        <dbReference type="EMBL" id="VVW29387.1"/>
    </source>
</evidence>
<accession>A0A5K1CNY6</accession>
<dbReference type="OMA" id="TRKMVGT"/>
<proteinExistence type="predicted"/>
<dbReference type="EMBL" id="LR721782">
    <property type="protein sequence ID" value="VVW29387.1"/>
    <property type="molecule type" value="Genomic_DNA"/>
</dbReference>
<dbReference type="InterPro" id="IPR050923">
    <property type="entry name" value="Cell_Proc_Reg/RNA_Proc"/>
</dbReference>
<dbReference type="AlphaFoldDB" id="A0A5K1CNY6"/>